<dbReference type="Gene3D" id="3.40.50.1820">
    <property type="entry name" value="alpha/beta hydrolase"/>
    <property type="match status" value="1"/>
</dbReference>
<sequence length="283" mass="30746">MATFTDDDGIRIHYDVYPAQGPARAAVQIAHGVGEHAARYRPLADHLASLGYAVYADDHRGHGRTGMEQWGGDASQIGRLGPGGLRAAIRDVRQFSGLIRGENPDLPLVYLGHSWGSLIGQIILNRHSDDYDAAVLTGTAYRMVGSMNSGDLNKRHAHLGTTGAEWLSRDPTVAQEFVDDPLTTLTPLQKLFGMADAARLLGRPARHLARDLPLLIQVGADDPLGGEASARKLERAYRDRSGLTDVTTIVYPGARHEVFNETNRAEVIADLTAWLGDRFPARA</sequence>
<organism evidence="2 3">
    <name type="scientific">Leifsonia aquatica</name>
    <name type="common">Corynebacterium aquaticum</name>
    <dbReference type="NCBI Taxonomy" id="144185"/>
    <lineage>
        <taxon>Bacteria</taxon>
        <taxon>Bacillati</taxon>
        <taxon>Actinomycetota</taxon>
        <taxon>Actinomycetes</taxon>
        <taxon>Micrococcales</taxon>
        <taxon>Microbacteriaceae</taxon>
        <taxon>Leifsonia</taxon>
    </lineage>
</organism>
<keyword evidence="2" id="KW-0378">Hydrolase</keyword>
<accession>A0A7W4UW51</accession>
<evidence type="ECO:0000313" key="3">
    <source>
        <dbReference type="Proteomes" id="UP000538196"/>
    </source>
</evidence>
<dbReference type="PANTHER" id="PTHR11614">
    <property type="entry name" value="PHOSPHOLIPASE-RELATED"/>
    <property type="match status" value="1"/>
</dbReference>
<keyword evidence="3" id="KW-1185">Reference proteome</keyword>
<dbReference type="InterPro" id="IPR029058">
    <property type="entry name" value="AB_hydrolase_fold"/>
</dbReference>
<comment type="caution">
    <text evidence="2">The sequence shown here is derived from an EMBL/GenBank/DDBJ whole genome shotgun (WGS) entry which is preliminary data.</text>
</comment>
<dbReference type="InterPro" id="IPR022742">
    <property type="entry name" value="Hydrolase_4"/>
</dbReference>
<reference evidence="2 3" key="1">
    <citation type="submission" date="2020-08" db="EMBL/GenBank/DDBJ databases">
        <title>Sequencing the genomes of 1000 actinobacteria strains.</title>
        <authorList>
            <person name="Klenk H.-P."/>
        </authorList>
    </citation>
    <scope>NUCLEOTIDE SEQUENCE [LARGE SCALE GENOMIC DNA]</scope>
    <source>
        <strain evidence="2 3">DSM 20146</strain>
    </source>
</reference>
<dbReference type="SUPFAM" id="SSF53474">
    <property type="entry name" value="alpha/beta-Hydrolases"/>
    <property type="match status" value="1"/>
</dbReference>
<feature type="domain" description="Serine aminopeptidase S33" evidence="1">
    <location>
        <begin position="22"/>
        <end position="263"/>
    </location>
</feature>
<dbReference type="RefSeq" id="WP_338092023.1">
    <property type="nucleotide sequence ID" value="NZ_JACHVP010000002.1"/>
</dbReference>
<name>A0A7W4UW51_LEIAQ</name>
<dbReference type="Pfam" id="PF12146">
    <property type="entry name" value="Hydrolase_4"/>
    <property type="match status" value="1"/>
</dbReference>
<proteinExistence type="predicted"/>
<protein>
    <submittedName>
        <fullName evidence="2">Alpha-beta hydrolase superfamily lysophospholipase</fullName>
    </submittedName>
</protein>
<dbReference type="GO" id="GO:0016787">
    <property type="term" value="F:hydrolase activity"/>
    <property type="evidence" value="ECO:0007669"/>
    <property type="project" value="UniProtKB-KW"/>
</dbReference>
<evidence type="ECO:0000259" key="1">
    <source>
        <dbReference type="Pfam" id="PF12146"/>
    </source>
</evidence>
<dbReference type="EMBL" id="JACHVP010000002">
    <property type="protein sequence ID" value="MBB2967305.1"/>
    <property type="molecule type" value="Genomic_DNA"/>
</dbReference>
<dbReference type="Proteomes" id="UP000538196">
    <property type="component" value="Unassembled WGS sequence"/>
</dbReference>
<gene>
    <name evidence="2" type="ORF">FHX33_002068</name>
</gene>
<evidence type="ECO:0000313" key="2">
    <source>
        <dbReference type="EMBL" id="MBB2967305.1"/>
    </source>
</evidence>
<dbReference type="InterPro" id="IPR051044">
    <property type="entry name" value="MAG_DAG_Lipase"/>
</dbReference>
<dbReference type="AlphaFoldDB" id="A0A7W4UW51"/>